<evidence type="ECO:0000256" key="3">
    <source>
        <dbReference type="ARBA" id="ARBA00022598"/>
    </source>
</evidence>
<sequence length="404" mass="44796">MSPRRRPPAPPTRHLHTRTPKVECFASQIEQDTLDQARELARLPFVYPHVALMPDAHVGMGSAVGTVFGTIDAVIPAAVGVDIGCGMIGVRTGFTAADLQGRDLTRLRDRIEETIPLSPGNYNDWALAGTTADTRTRELAAQAERDGVDLSHSPKWRQQLGSLGGGNHFIELCLDEEDTVWMFLHSGSRGVGNKIARKHIRAAEEHCAKHWIPLPNADLAYLVAGTPEFDSYLTDLAWAQRFAWLNREEMMDRFHAALAWFLEAEVVEKQRINCHHNYTVQEQHFGKTVWVTRKGAVRAAEGDAALIPGSMGTASYVVEGRGYPPALNSAPHGAGRRLSRTQARAEYSAADLEARMEGIVYRPGEAWVDEIPDAYKDIDQVMVDAEKLVDVRHRLRQVLNVKGT</sequence>
<evidence type="ECO:0000256" key="8">
    <source>
        <dbReference type="ARBA" id="ARBA00023211"/>
    </source>
</evidence>
<dbReference type="RefSeq" id="WP_377001932.1">
    <property type="nucleotide sequence ID" value="NZ_JBHSQE010000009.1"/>
</dbReference>
<name>A0ABW1QES8_9CORY</name>
<evidence type="ECO:0000256" key="7">
    <source>
        <dbReference type="ARBA" id="ARBA00023134"/>
    </source>
</evidence>
<keyword evidence="5" id="KW-0547">Nucleotide-binding</keyword>
<dbReference type="Gene3D" id="3.90.1860.10">
    <property type="entry name" value="tRNA-splicing ligase RtcB"/>
    <property type="match status" value="1"/>
</dbReference>
<keyword evidence="3 10" id="KW-0436">Ligase</keyword>
<keyword evidence="4" id="KW-0479">Metal-binding</keyword>
<evidence type="ECO:0000313" key="10">
    <source>
        <dbReference type="EMBL" id="MFC6147312.1"/>
    </source>
</evidence>
<keyword evidence="11" id="KW-1185">Reference proteome</keyword>
<evidence type="ECO:0000256" key="1">
    <source>
        <dbReference type="ARBA" id="ARBA00001936"/>
    </source>
</evidence>
<dbReference type="PANTHER" id="PTHR43749">
    <property type="entry name" value="RNA-SPLICING LIGASE RTCB"/>
    <property type="match status" value="1"/>
</dbReference>
<dbReference type="InterPro" id="IPR036025">
    <property type="entry name" value="RtcB-like_sf"/>
</dbReference>
<organism evidence="10 11">
    <name type="scientific">Corynebacterium nasicanis</name>
    <dbReference type="NCBI Taxonomy" id="1448267"/>
    <lineage>
        <taxon>Bacteria</taxon>
        <taxon>Bacillati</taxon>
        <taxon>Actinomycetota</taxon>
        <taxon>Actinomycetes</taxon>
        <taxon>Mycobacteriales</taxon>
        <taxon>Corynebacteriaceae</taxon>
        <taxon>Corynebacterium</taxon>
    </lineage>
</organism>
<evidence type="ECO:0000256" key="6">
    <source>
        <dbReference type="ARBA" id="ARBA00022800"/>
    </source>
</evidence>
<gene>
    <name evidence="10" type="ORF">ACFPUZ_10930</name>
</gene>
<keyword evidence="8" id="KW-0464">Manganese</keyword>
<keyword evidence="6" id="KW-0692">RNA repair</keyword>
<evidence type="ECO:0000256" key="5">
    <source>
        <dbReference type="ARBA" id="ARBA00022741"/>
    </source>
</evidence>
<dbReference type="Proteomes" id="UP001596244">
    <property type="component" value="Unassembled WGS sequence"/>
</dbReference>
<dbReference type="EC" id="6.5.1.8" evidence="2"/>
<dbReference type="InterPro" id="IPR001233">
    <property type="entry name" value="RtcB"/>
</dbReference>
<accession>A0ABW1QES8</accession>
<protein>
    <recommendedName>
        <fullName evidence="2">3'-phosphate/5'-hydroxy nucleic acid ligase</fullName>
        <ecNumber evidence="2">6.5.1.8</ecNumber>
    </recommendedName>
</protein>
<evidence type="ECO:0000256" key="4">
    <source>
        <dbReference type="ARBA" id="ARBA00022723"/>
    </source>
</evidence>
<dbReference type="Pfam" id="PF01139">
    <property type="entry name" value="RtcB"/>
    <property type="match status" value="1"/>
</dbReference>
<dbReference type="SUPFAM" id="SSF103365">
    <property type="entry name" value="Hypothetical protein PH1602"/>
    <property type="match status" value="1"/>
</dbReference>
<comment type="caution">
    <text evidence="10">The sequence shown here is derived from an EMBL/GenBank/DDBJ whole genome shotgun (WGS) entry which is preliminary data.</text>
</comment>
<comment type="catalytic activity">
    <reaction evidence="9">
        <text>a 3'-end 3'-phospho-ribonucleotide-RNA + a 5'-end dephospho-ribonucleoside-RNA + GTP = a ribonucleotidyl-ribonucleotide-RNA + GMP + diphosphate</text>
        <dbReference type="Rhea" id="RHEA:68076"/>
        <dbReference type="Rhea" id="RHEA-COMP:10463"/>
        <dbReference type="Rhea" id="RHEA-COMP:13936"/>
        <dbReference type="Rhea" id="RHEA-COMP:17355"/>
        <dbReference type="ChEBI" id="CHEBI:33019"/>
        <dbReference type="ChEBI" id="CHEBI:37565"/>
        <dbReference type="ChEBI" id="CHEBI:58115"/>
        <dbReference type="ChEBI" id="CHEBI:83062"/>
        <dbReference type="ChEBI" id="CHEBI:138284"/>
        <dbReference type="ChEBI" id="CHEBI:173118"/>
        <dbReference type="EC" id="6.5.1.8"/>
    </reaction>
</comment>
<evidence type="ECO:0000256" key="2">
    <source>
        <dbReference type="ARBA" id="ARBA00012726"/>
    </source>
</evidence>
<dbReference type="PANTHER" id="PTHR43749:SF2">
    <property type="entry name" value="RNA-SPLICING LIGASE RTCB"/>
    <property type="match status" value="1"/>
</dbReference>
<dbReference type="EMBL" id="JBHSQE010000009">
    <property type="protein sequence ID" value="MFC6147312.1"/>
    <property type="molecule type" value="Genomic_DNA"/>
</dbReference>
<dbReference type="GO" id="GO:0170057">
    <property type="term" value="F:RNA ligase (GTP) activity"/>
    <property type="evidence" value="ECO:0007669"/>
    <property type="project" value="UniProtKB-EC"/>
</dbReference>
<proteinExistence type="predicted"/>
<evidence type="ECO:0000256" key="9">
    <source>
        <dbReference type="ARBA" id="ARBA00047746"/>
    </source>
</evidence>
<dbReference type="InterPro" id="IPR052915">
    <property type="entry name" value="RtcB-like"/>
</dbReference>
<comment type="cofactor">
    <cofactor evidence="1">
        <name>Mn(2+)</name>
        <dbReference type="ChEBI" id="CHEBI:29035"/>
    </cofactor>
</comment>
<keyword evidence="7" id="KW-0342">GTP-binding</keyword>
<reference evidence="11" key="1">
    <citation type="journal article" date="2019" name="Int. J. Syst. Evol. Microbiol.">
        <title>The Global Catalogue of Microorganisms (GCM) 10K type strain sequencing project: providing services to taxonomists for standard genome sequencing and annotation.</title>
        <authorList>
            <consortium name="The Broad Institute Genomics Platform"/>
            <consortium name="The Broad Institute Genome Sequencing Center for Infectious Disease"/>
            <person name="Wu L."/>
            <person name="Ma J."/>
        </authorList>
    </citation>
    <scope>NUCLEOTIDE SEQUENCE [LARGE SCALE GENOMIC DNA]</scope>
    <source>
        <strain evidence="11">CCUG 51943</strain>
    </source>
</reference>
<evidence type="ECO:0000313" key="11">
    <source>
        <dbReference type="Proteomes" id="UP001596244"/>
    </source>
</evidence>